<organism evidence="2 3">
    <name type="scientific">Archaeoglobus profundus (strain DSM 5631 / JCM 9629 / NBRC 100127 / Av18)</name>
    <dbReference type="NCBI Taxonomy" id="572546"/>
    <lineage>
        <taxon>Archaea</taxon>
        <taxon>Methanobacteriati</taxon>
        <taxon>Methanobacteriota</taxon>
        <taxon>Archaeoglobi</taxon>
        <taxon>Archaeoglobales</taxon>
        <taxon>Archaeoglobaceae</taxon>
        <taxon>Archaeoglobus</taxon>
    </lineage>
</organism>
<evidence type="ECO:0000313" key="3">
    <source>
        <dbReference type="Proteomes" id="UP000001901"/>
    </source>
</evidence>
<dbReference type="HOGENOM" id="CLU_1122578_0_0_2"/>
<name>D2RGL9_ARCPA</name>
<protein>
    <submittedName>
        <fullName evidence="2">Uncharacterized protein</fullName>
    </submittedName>
</protein>
<proteinExistence type="predicted"/>
<keyword evidence="3" id="KW-1185">Reference proteome</keyword>
<sequence length="243" mass="26799">MNLIIADTLPALMGLIVVALSAVAYSSLSAKIDARAINPRDIAVCILLLVVTAIYKGVTGILTMFYGIDPTYHTLHGLILLMIVEAVILVRLLHIFKSVGALRINRDTFEFLIYLAVLHLVAREVDEYIRIYLSNFETIVQVVIMSFVASITLIGLVLGAYLLKIHKELASLVDAVDVVPPVKTSCIAFSFVGLYGIHRVSHTIPHSCFLLALAALSLLVAGVQLLLELEMKYLKPLRRHNRI</sequence>
<feature type="transmembrane region" description="Helical" evidence="1">
    <location>
        <begin position="142"/>
        <end position="163"/>
    </location>
</feature>
<dbReference type="RefSeq" id="WP_012939780.1">
    <property type="nucleotide sequence ID" value="NC_013741.1"/>
</dbReference>
<dbReference type="EMBL" id="CP001857">
    <property type="protein sequence ID" value="ADB57444.1"/>
    <property type="molecule type" value="Genomic_DNA"/>
</dbReference>
<keyword evidence="1" id="KW-1133">Transmembrane helix</keyword>
<dbReference type="PaxDb" id="572546-Arcpr_0375"/>
<accession>D2RGL9</accession>
<dbReference type="KEGG" id="apo:Arcpr_0375"/>
<feature type="transmembrane region" description="Helical" evidence="1">
    <location>
        <begin position="42"/>
        <end position="68"/>
    </location>
</feature>
<dbReference type="Proteomes" id="UP000001901">
    <property type="component" value="Chromosome"/>
</dbReference>
<dbReference type="AlphaFoldDB" id="D2RGL9"/>
<keyword evidence="1" id="KW-0812">Transmembrane</keyword>
<feature type="transmembrane region" description="Helical" evidence="1">
    <location>
        <begin position="175"/>
        <end position="197"/>
    </location>
</feature>
<evidence type="ECO:0000256" key="1">
    <source>
        <dbReference type="SAM" id="Phobius"/>
    </source>
</evidence>
<gene>
    <name evidence="2" type="ordered locus">Arcpr_0375</name>
</gene>
<dbReference type="eggNOG" id="arCOG12006">
    <property type="taxonomic scope" value="Archaea"/>
</dbReference>
<feature type="transmembrane region" description="Helical" evidence="1">
    <location>
        <begin position="74"/>
        <end position="92"/>
    </location>
</feature>
<reference evidence="2 3" key="1">
    <citation type="journal article" date="2010" name="Stand. Genomic Sci.">
        <title>Complete genome sequence of Archaeoglobus profundus type strain (AV18).</title>
        <authorList>
            <person name="von Jan M."/>
            <person name="Lapidus A."/>
            <person name="Del Rio T.G."/>
            <person name="Copeland A."/>
            <person name="Tice H."/>
            <person name="Cheng J.F."/>
            <person name="Lucas S."/>
            <person name="Chen F."/>
            <person name="Nolan M."/>
            <person name="Goodwin L."/>
            <person name="Han C."/>
            <person name="Pitluck S."/>
            <person name="Liolios K."/>
            <person name="Ivanova N."/>
            <person name="Mavromatis K."/>
            <person name="Ovchinnikova G."/>
            <person name="Chertkov O."/>
            <person name="Pati A."/>
            <person name="Chen A."/>
            <person name="Palaniappan K."/>
            <person name="Land M."/>
            <person name="Hauser L."/>
            <person name="Chang Y.J."/>
            <person name="Jeffries C.D."/>
            <person name="Saunders E."/>
            <person name="Brettin T."/>
            <person name="Detter J.C."/>
            <person name="Chain P."/>
            <person name="Eichinger K."/>
            <person name="Huber H."/>
            <person name="Spring S."/>
            <person name="Rohde M."/>
            <person name="Goker M."/>
            <person name="Wirth R."/>
            <person name="Woyke T."/>
            <person name="Bristow J."/>
            <person name="Eisen J.A."/>
            <person name="Markowitz V."/>
            <person name="Hugenholtz P."/>
            <person name="Kyrpides N.C."/>
            <person name="Klenk H.P."/>
        </authorList>
    </citation>
    <scope>NUCLEOTIDE SEQUENCE [LARGE SCALE GENOMIC DNA]</scope>
    <source>
        <strain evidence="3">DSM 5631 / JCM 9629 / NBRC 100127 / Av18</strain>
    </source>
</reference>
<dbReference type="GeneID" id="8739031"/>
<feature type="transmembrane region" description="Helical" evidence="1">
    <location>
        <begin position="12"/>
        <end position="30"/>
    </location>
</feature>
<evidence type="ECO:0000313" key="2">
    <source>
        <dbReference type="EMBL" id="ADB57444.1"/>
    </source>
</evidence>
<feature type="transmembrane region" description="Helical" evidence="1">
    <location>
        <begin position="209"/>
        <end position="229"/>
    </location>
</feature>
<keyword evidence="1" id="KW-0472">Membrane</keyword>